<dbReference type="AlphaFoldDB" id="A0A4R0R4G0"/>
<proteinExistence type="predicted"/>
<dbReference type="Gene3D" id="3.40.630.30">
    <property type="match status" value="1"/>
</dbReference>
<reference evidence="2 3" key="1">
    <citation type="submission" date="2018-11" db="EMBL/GenBank/DDBJ databases">
        <title>Genome assembly of Steccherinum ochraceum LE-BIN_3174, the white-rot fungus of the Steccherinaceae family (The Residual Polyporoid clade, Polyporales, Basidiomycota).</title>
        <authorList>
            <person name="Fedorova T.V."/>
            <person name="Glazunova O.A."/>
            <person name="Landesman E.O."/>
            <person name="Moiseenko K.V."/>
            <person name="Psurtseva N.V."/>
            <person name="Savinova O.S."/>
            <person name="Shakhova N.V."/>
            <person name="Tyazhelova T.V."/>
            <person name="Vasina D.V."/>
        </authorList>
    </citation>
    <scope>NUCLEOTIDE SEQUENCE [LARGE SCALE GENOMIC DNA]</scope>
    <source>
        <strain evidence="2 3">LE-BIN_3174</strain>
    </source>
</reference>
<comment type="caution">
    <text evidence="2">The sequence shown here is derived from an EMBL/GenBank/DDBJ whole genome shotgun (WGS) entry which is preliminary data.</text>
</comment>
<evidence type="ECO:0000259" key="1">
    <source>
        <dbReference type="Pfam" id="PF08445"/>
    </source>
</evidence>
<dbReference type="PANTHER" id="PTHR20958:SF6">
    <property type="entry name" value="GLYCINE N-ACYLTRANSFERASE-LIKE PROTEIN"/>
    <property type="match status" value="1"/>
</dbReference>
<protein>
    <recommendedName>
        <fullName evidence="1">GCN5-related N-acetyltransferase Rv2170-like domain-containing protein</fullName>
    </recommendedName>
</protein>
<dbReference type="PANTHER" id="PTHR20958">
    <property type="entry name" value="GLYCINE N-ACYLTRANSFERASE-LIKE PROTEIN"/>
    <property type="match status" value="1"/>
</dbReference>
<dbReference type="InterPro" id="IPR013653">
    <property type="entry name" value="GCN5-like_dom"/>
</dbReference>
<sequence>MIKTQLYRVPLETPENVEALADILHPLLPLSLTALGCLYAGDINTPNGTGNIDAWITFPVDQLANPPSLFSIFILTGWNDWQLRFFCSTETSTLPPTREEEEHVVGAFNAFAYALQSQDPVVEGCNGKRILNSRDMAGLFVGALHDRWAECLAPGIFMTSPCIRFASRPVFNGDEPAWNTFDGEGDWEFGELRESDLDFVKDRSVFPRSMEFLKQRIPYSVCIRRKGGEGLPIAWEVLYPDGSSGMLHVEPDYRKAGLGRKCVAALSRKMAQRYRSSENKKSKERYPYVRWELSDVVIGNDAGLKLAASRKGWKHSWICHWAHLRIIE</sequence>
<name>A0A4R0R4G0_9APHY</name>
<dbReference type="GO" id="GO:0016747">
    <property type="term" value="F:acyltransferase activity, transferring groups other than amino-acyl groups"/>
    <property type="evidence" value="ECO:0007669"/>
    <property type="project" value="InterPro"/>
</dbReference>
<feature type="domain" description="GCN5-related N-acetyltransferase Rv2170-like" evidence="1">
    <location>
        <begin position="228"/>
        <end position="273"/>
    </location>
</feature>
<accession>A0A4R0R4G0</accession>
<dbReference type="SUPFAM" id="SSF55729">
    <property type="entry name" value="Acyl-CoA N-acyltransferases (Nat)"/>
    <property type="match status" value="1"/>
</dbReference>
<dbReference type="InterPro" id="IPR053225">
    <property type="entry name" value="Acyl-CoA_N-acyltransferase"/>
</dbReference>
<keyword evidence="3" id="KW-1185">Reference proteome</keyword>
<gene>
    <name evidence="2" type="ORF">EIP91_007265</name>
</gene>
<dbReference type="OrthoDB" id="61870at2759"/>
<dbReference type="InterPro" id="IPR016181">
    <property type="entry name" value="Acyl_CoA_acyltransferase"/>
</dbReference>
<evidence type="ECO:0000313" key="3">
    <source>
        <dbReference type="Proteomes" id="UP000292702"/>
    </source>
</evidence>
<dbReference type="EMBL" id="RWJN01000395">
    <property type="protein sequence ID" value="TCD62181.1"/>
    <property type="molecule type" value="Genomic_DNA"/>
</dbReference>
<dbReference type="Proteomes" id="UP000292702">
    <property type="component" value="Unassembled WGS sequence"/>
</dbReference>
<dbReference type="Pfam" id="PF08445">
    <property type="entry name" value="FR47"/>
    <property type="match status" value="1"/>
</dbReference>
<evidence type="ECO:0000313" key="2">
    <source>
        <dbReference type="EMBL" id="TCD62181.1"/>
    </source>
</evidence>
<organism evidence="2 3">
    <name type="scientific">Steccherinum ochraceum</name>
    <dbReference type="NCBI Taxonomy" id="92696"/>
    <lineage>
        <taxon>Eukaryota</taxon>
        <taxon>Fungi</taxon>
        <taxon>Dikarya</taxon>
        <taxon>Basidiomycota</taxon>
        <taxon>Agaricomycotina</taxon>
        <taxon>Agaricomycetes</taxon>
        <taxon>Polyporales</taxon>
        <taxon>Steccherinaceae</taxon>
        <taxon>Steccherinum</taxon>
    </lineage>
</organism>